<dbReference type="RefSeq" id="WP_263993749.1">
    <property type="nucleotide sequence ID" value="NZ_JACKVK010000001.1"/>
</dbReference>
<feature type="chain" id="PRO_5040862203" description="Secreted protein" evidence="2">
    <location>
        <begin position="25"/>
        <end position="155"/>
    </location>
</feature>
<evidence type="ECO:0000313" key="3">
    <source>
        <dbReference type="EMBL" id="MCV7419018.1"/>
    </source>
</evidence>
<evidence type="ECO:0000313" key="4">
    <source>
        <dbReference type="Proteomes" id="UP001141629"/>
    </source>
</evidence>
<sequence>MLRTVALGTLATALALSSIAVASADPAQPPCTAATKDALTWPTGAAAPLTCDGATWQPVTDPYPMSDEWASPGPTMTLHGQGRRNPMLESGQWTATPLAPDTSCAATQFAVVSGTPTLSAPQSDRGEPGQPLSLEMVPRLFTVELSGDCLWRRTP</sequence>
<evidence type="ECO:0008006" key="5">
    <source>
        <dbReference type="Google" id="ProtNLM"/>
    </source>
</evidence>
<evidence type="ECO:0000256" key="1">
    <source>
        <dbReference type="SAM" id="MobiDB-lite"/>
    </source>
</evidence>
<comment type="caution">
    <text evidence="3">The sequence shown here is derived from an EMBL/GenBank/DDBJ whole genome shotgun (WGS) entry which is preliminary data.</text>
</comment>
<dbReference type="AlphaFoldDB" id="A0A9X3BYE2"/>
<reference evidence="3" key="2">
    <citation type="journal article" date="2022" name="BMC Genomics">
        <title>Comparative genome analysis of mycobacteria focusing on tRNA and non-coding RNA.</title>
        <authorList>
            <person name="Behra P.R.K."/>
            <person name="Pettersson B.M.F."/>
            <person name="Ramesh M."/>
            <person name="Das S."/>
            <person name="Dasgupta S."/>
            <person name="Kirsebom L.A."/>
        </authorList>
    </citation>
    <scope>NUCLEOTIDE SEQUENCE</scope>
    <source>
        <strain evidence="3">DSM 44838</strain>
    </source>
</reference>
<reference evidence="3" key="1">
    <citation type="submission" date="2020-07" db="EMBL/GenBank/DDBJ databases">
        <authorList>
            <person name="Pettersson B.M.F."/>
            <person name="Behra P.R.K."/>
            <person name="Ramesh M."/>
            <person name="Das S."/>
            <person name="Dasgupta S."/>
            <person name="Kirsebom L.A."/>
        </authorList>
    </citation>
    <scope>NUCLEOTIDE SEQUENCE</scope>
    <source>
        <strain evidence="3">DSM 44838</strain>
    </source>
</reference>
<keyword evidence="2" id="KW-0732">Signal</keyword>
<protein>
    <recommendedName>
        <fullName evidence="5">Secreted protein</fullName>
    </recommendedName>
</protein>
<name>A0A9X3BYE2_9MYCO</name>
<gene>
    <name evidence="3" type="ORF">H7K45_00520</name>
</gene>
<evidence type="ECO:0000256" key="2">
    <source>
        <dbReference type="SAM" id="SignalP"/>
    </source>
</evidence>
<dbReference type="EMBL" id="JACKVK010000001">
    <property type="protein sequence ID" value="MCV7419018.1"/>
    <property type="molecule type" value="Genomic_DNA"/>
</dbReference>
<organism evidence="3 4">
    <name type="scientific">Mycobacterium yunnanensis</name>
    <dbReference type="NCBI Taxonomy" id="368477"/>
    <lineage>
        <taxon>Bacteria</taxon>
        <taxon>Bacillati</taxon>
        <taxon>Actinomycetota</taxon>
        <taxon>Actinomycetes</taxon>
        <taxon>Mycobacteriales</taxon>
        <taxon>Mycobacteriaceae</taxon>
        <taxon>Mycobacterium</taxon>
    </lineage>
</organism>
<accession>A0A9X3BYE2</accession>
<feature type="signal peptide" evidence="2">
    <location>
        <begin position="1"/>
        <end position="24"/>
    </location>
</feature>
<keyword evidence="4" id="KW-1185">Reference proteome</keyword>
<proteinExistence type="predicted"/>
<feature type="region of interest" description="Disordered" evidence="1">
    <location>
        <begin position="62"/>
        <end position="96"/>
    </location>
</feature>
<dbReference type="Proteomes" id="UP001141629">
    <property type="component" value="Unassembled WGS sequence"/>
</dbReference>